<dbReference type="PRINTS" id="PR00463">
    <property type="entry name" value="EP450I"/>
</dbReference>
<dbReference type="GO" id="GO:0004497">
    <property type="term" value="F:monooxygenase activity"/>
    <property type="evidence" value="ECO:0007669"/>
    <property type="project" value="UniProtKB-KW"/>
</dbReference>
<evidence type="ECO:0000256" key="10">
    <source>
        <dbReference type="SAM" id="Phobius"/>
    </source>
</evidence>
<evidence type="ECO:0000256" key="2">
    <source>
        <dbReference type="ARBA" id="ARBA00010617"/>
    </source>
</evidence>
<evidence type="ECO:0000256" key="6">
    <source>
        <dbReference type="ARBA" id="ARBA00023004"/>
    </source>
</evidence>
<evidence type="ECO:0000256" key="7">
    <source>
        <dbReference type="ARBA" id="ARBA00023033"/>
    </source>
</evidence>
<dbReference type="PROSITE" id="PS00086">
    <property type="entry name" value="CYTOCHROME_P450"/>
    <property type="match status" value="1"/>
</dbReference>
<keyword evidence="10" id="KW-0812">Transmembrane</keyword>
<keyword evidence="5 9" id="KW-0560">Oxidoreductase</keyword>
<dbReference type="FunFam" id="1.10.630.10:FF:000126">
    <property type="entry name" value="Predicted protein"/>
    <property type="match status" value="1"/>
</dbReference>
<dbReference type="AlphaFoldDB" id="A0A2N9FEU4"/>
<gene>
    <name evidence="11" type="ORF">FSB_LOCUS13560</name>
</gene>
<organism evidence="11">
    <name type="scientific">Fagus sylvatica</name>
    <name type="common">Beechnut</name>
    <dbReference type="NCBI Taxonomy" id="28930"/>
    <lineage>
        <taxon>Eukaryota</taxon>
        <taxon>Viridiplantae</taxon>
        <taxon>Streptophyta</taxon>
        <taxon>Embryophyta</taxon>
        <taxon>Tracheophyta</taxon>
        <taxon>Spermatophyta</taxon>
        <taxon>Magnoliopsida</taxon>
        <taxon>eudicotyledons</taxon>
        <taxon>Gunneridae</taxon>
        <taxon>Pentapetalae</taxon>
        <taxon>rosids</taxon>
        <taxon>fabids</taxon>
        <taxon>Fagales</taxon>
        <taxon>Fagaceae</taxon>
        <taxon>Fagus</taxon>
    </lineage>
</organism>
<dbReference type="InterPro" id="IPR001128">
    <property type="entry name" value="Cyt_P450"/>
</dbReference>
<keyword evidence="7 9" id="KW-0503">Monooxygenase</keyword>
<feature type="binding site" description="axial binding residue" evidence="8">
    <location>
        <position position="462"/>
    </location>
    <ligand>
        <name>heme</name>
        <dbReference type="ChEBI" id="CHEBI:30413"/>
    </ligand>
    <ligandPart>
        <name>Fe</name>
        <dbReference type="ChEBI" id="CHEBI:18248"/>
    </ligandPart>
</feature>
<dbReference type="EMBL" id="OIVN01000794">
    <property type="protein sequence ID" value="SPC85678.1"/>
    <property type="molecule type" value="Genomic_DNA"/>
</dbReference>
<dbReference type="Gene3D" id="1.10.630.10">
    <property type="entry name" value="Cytochrome P450"/>
    <property type="match status" value="1"/>
</dbReference>
<accession>A0A2N9FEU4</accession>
<evidence type="ECO:0000256" key="3">
    <source>
        <dbReference type="ARBA" id="ARBA00022617"/>
    </source>
</evidence>
<evidence type="ECO:0000256" key="9">
    <source>
        <dbReference type="RuleBase" id="RU000461"/>
    </source>
</evidence>
<dbReference type="GO" id="GO:0020037">
    <property type="term" value="F:heme binding"/>
    <property type="evidence" value="ECO:0007669"/>
    <property type="project" value="InterPro"/>
</dbReference>
<evidence type="ECO:0000313" key="11">
    <source>
        <dbReference type="EMBL" id="SPC85678.1"/>
    </source>
</evidence>
<reference evidence="11" key="1">
    <citation type="submission" date="2018-02" db="EMBL/GenBank/DDBJ databases">
        <authorList>
            <person name="Cohen D.B."/>
            <person name="Kent A.D."/>
        </authorList>
    </citation>
    <scope>NUCLEOTIDE SEQUENCE</scope>
</reference>
<comment type="cofactor">
    <cofactor evidence="1 8">
        <name>heme</name>
        <dbReference type="ChEBI" id="CHEBI:30413"/>
    </cofactor>
</comment>
<evidence type="ECO:0000256" key="1">
    <source>
        <dbReference type="ARBA" id="ARBA00001971"/>
    </source>
</evidence>
<feature type="transmembrane region" description="Helical" evidence="10">
    <location>
        <begin position="20"/>
        <end position="37"/>
    </location>
</feature>
<dbReference type="GO" id="GO:0005506">
    <property type="term" value="F:iron ion binding"/>
    <property type="evidence" value="ECO:0007669"/>
    <property type="project" value="InterPro"/>
</dbReference>
<name>A0A2N9FEU4_FAGSY</name>
<dbReference type="InterPro" id="IPR036396">
    <property type="entry name" value="Cyt_P450_sf"/>
</dbReference>
<dbReference type="Pfam" id="PF00067">
    <property type="entry name" value="p450"/>
    <property type="match status" value="1"/>
</dbReference>
<dbReference type="SUPFAM" id="SSF48264">
    <property type="entry name" value="Cytochrome P450"/>
    <property type="match status" value="1"/>
</dbReference>
<keyword evidence="3 8" id="KW-0349">Heme</keyword>
<dbReference type="PANTHER" id="PTHR47951">
    <property type="entry name" value="OS08G0547900 PROTEIN"/>
    <property type="match status" value="1"/>
</dbReference>
<dbReference type="PANTHER" id="PTHR47951:SF7">
    <property type="entry name" value="FLAVONOID 3',5'-HYDROXYLASE-LIKE ISOFORM X1"/>
    <property type="match status" value="1"/>
</dbReference>
<protein>
    <recommendedName>
        <fullName evidence="12">Cytochrome P450</fullName>
    </recommendedName>
</protein>
<keyword evidence="4 8" id="KW-0479">Metal-binding</keyword>
<dbReference type="GO" id="GO:0016705">
    <property type="term" value="F:oxidoreductase activity, acting on paired donors, with incorporation or reduction of molecular oxygen"/>
    <property type="evidence" value="ECO:0007669"/>
    <property type="project" value="InterPro"/>
</dbReference>
<dbReference type="InterPro" id="IPR017972">
    <property type="entry name" value="Cyt_P450_CS"/>
</dbReference>
<proteinExistence type="inferred from homology"/>
<comment type="similarity">
    <text evidence="2 9">Belongs to the cytochrome P450 family.</text>
</comment>
<dbReference type="PRINTS" id="PR00385">
    <property type="entry name" value="P450"/>
</dbReference>
<dbReference type="InterPro" id="IPR002401">
    <property type="entry name" value="Cyt_P450_E_grp-I"/>
</dbReference>
<evidence type="ECO:0000256" key="8">
    <source>
        <dbReference type="PIRSR" id="PIRSR602401-1"/>
    </source>
</evidence>
<evidence type="ECO:0000256" key="4">
    <source>
        <dbReference type="ARBA" id="ARBA00022723"/>
    </source>
</evidence>
<keyword evidence="6 8" id="KW-0408">Iron</keyword>
<evidence type="ECO:0000256" key="5">
    <source>
        <dbReference type="ARBA" id="ARBA00023002"/>
    </source>
</evidence>
<keyword evidence="10" id="KW-1133">Transmembrane helix</keyword>
<evidence type="ECO:0008006" key="12">
    <source>
        <dbReference type="Google" id="ProtNLM"/>
    </source>
</evidence>
<sequence length="505" mass="57269">MWSWWWGGSNEKDELSRATLTALVSIFSVLVWLLWAAKKSRKVMPPLPPGPRGLPIVGYLPFLGTDLHRKFEELAGVYGPIYKVWLGQKLCVVVNSPSLVKEVVRDQDTIFANHDPPIAALIASFGGIDIPFSAYGPDWRTLRKIFVKQLLSNANLNNSYSVRNKEIKKSIRYVYDKIGTPIDIGELAFMTAINVLMNLAWGDTLLGEEGAKFSSEFKKSLGELMMLLGKPNISDFFPVLARFDLQGIEKQTMKISQWLGDIHESAIEKWTNSDKSQEEGTGKIDRKDFLQFLLEIGKKEDGATSLTINQVKVLLFDVVVGGADTTTTTVEWVMMELLYHPEVMRKVYEELTEIVGLNNLVEESHLPKLYYLDAVIKETFRLHPPLPFLIPRTPSQSTTIGGYYVPKDTRVMLNVWAIHRDPKLWENPLEFQPERFLNDPGKFDFSGNDFNYLPFGSGRRICAGTPLAERNFLYIIASFVHSFEWKLPQGTKMESSDLFGVVTKC</sequence>
<keyword evidence="10" id="KW-0472">Membrane</keyword>